<evidence type="ECO:0000256" key="2">
    <source>
        <dbReference type="ARBA" id="ARBA00022832"/>
    </source>
</evidence>
<dbReference type="Pfam" id="PF02737">
    <property type="entry name" value="3HCDH_N"/>
    <property type="match status" value="1"/>
</dbReference>
<keyword evidence="2" id="KW-0276">Fatty acid metabolism</keyword>
<dbReference type="InterPro" id="IPR013328">
    <property type="entry name" value="6PGD_dom2"/>
</dbReference>
<comment type="catalytic activity">
    <reaction evidence="6">
        <text>a (3S)-3-hydroxyacyl-CoA + NAD(+) = a 3-oxoacyl-CoA + NADH + H(+)</text>
        <dbReference type="Rhea" id="RHEA:22432"/>
        <dbReference type="ChEBI" id="CHEBI:15378"/>
        <dbReference type="ChEBI" id="CHEBI:57318"/>
        <dbReference type="ChEBI" id="CHEBI:57540"/>
        <dbReference type="ChEBI" id="CHEBI:57945"/>
        <dbReference type="ChEBI" id="CHEBI:90726"/>
        <dbReference type="EC" id="1.1.1.35"/>
    </reaction>
</comment>
<proteinExistence type="predicted"/>
<reference evidence="10" key="1">
    <citation type="journal article" date="2019" name="Int. J. Syst. Evol. Microbiol.">
        <title>The Global Catalogue of Microorganisms (GCM) 10K type strain sequencing project: providing services to taxonomists for standard genome sequencing and annotation.</title>
        <authorList>
            <consortium name="The Broad Institute Genomics Platform"/>
            <consortium name="The Broad Institute Genome Sequencing Center for Infectious Disease"/>
            <person name="Wu L."/>
            <person name="Ma J."/>
        </authorList>
    </citation>
    <scope>NUCLEOTIDE SEQUENCE [LARGE SCALE GENOMIC DNA]</scope>
    <source>
        <strain evidence="10">KCTC 42423</strain>
    </source>
</reference>
<evidence type="ECO:0000313" key="9">
    <source>
        <dbReference type="EMBL" id="MFD2590097.1"/>
    </source>
</evidence>
<keyword evidence="4" id="KW-0520">NAD</keyword>
<dbReference type="InterPro" id="IPR008927">
    <property type="entry name" value="6-PGluconate_DH-like_C_sf"/>
</dbReference>
<keyword evidence="3 9" id="KW-0560">Oxidoreductase</keyword>
<dbReference type="InterPro" id="IPR006176">
    <property type="entry name" value="3-OHacyl-CoA_DH_NAD-bd"/>
</dbReference>
<dbReference type="SUPFAM" id="SSF51735">
    <property type="entry name" value="NAD(P)-binding Rossmann-fold domains"/>
    <property type="match status" value="1"/>
</dbReference>
<dbReference type="GO" id="GO:0003857">
    <property type="term" value="F:(3S)-3-hydroxyacyl-CoA dehydrogenase (NAD+) activity"/>
    <property type="evidence" value="ECO:0007669"/>
    <property type="project" value="UniProtKB-EC"/>
</dbReference>
<name>A0ABW5N530_9FLAO</name>
<evidence type="ECO:0000259" key="7">
    <source>
        <dbReference type="Pfam" id="PF00725"/>
    </source>
</evidence>
<evidence type="ECO:0000256" key="6">
    <source>
        <dbReference type="ARBA" id="ARBA00049556"/>
    </source>
</evidence>
<dbReference type="InterPro" id="IPR036291">
    <property type="entry name" value="NAD(P)-bd_dom_sf"/>
</dbReference>
<organism evidence="9 10">
    <name type="scientific">Aquimarina hainanensis</name>
    <dbReference type="NCBI Taxonomy" id="1578017"/>
    <lineage>
        <taxon>Bacteria</taxon>
        <taxon>Pseudomonadati</taxon>
        <taxon>Bacteroidota</taxon>
        <taxon>Flavobacteriia</taxon>
        <taxon>Flavobacteriales</taxon>
        <taxon>Flavobacteriaceae</taxon>
        <taxon>Aquimarina</taxon>
    </lineage>
</organism>
<comment type="pathway">
    <text evidence="1">Lipid metabolism; fatty acid beta-oxidation.</text>
</comment>
<evidence type="ECO:0000256" key="3">
    <source>
        <dbReference type="ARBA" id="ARBA00023002"/>
    </source>
</evidence>
<accession>A0ABW5N530</accession>
<dbReference type="InterPro" id="IPR052242">
    <property type="entry name" value="Mito_3-hydroxyacyl-CoA_DH"/>
</dbReference>
<dbReference type="Pfam" id="PF00725">
    <property type="entry name" value="3HCDH"/>
    <property type="match status" value="1"/>
</dbReference>
<dbReference type="InterPro" id="IPR022694">
    <property type="entry name" value="3-OHacyl-CoA_DH"/>
</dbReference>
<evidence type="ECO:0000313" key="10">
    <source>
        <dbReference type="Proteomes" id="UP001597459"/>
    </source>
</evidence>
<sequence length="297" mass="33030">MQIKNITVCGAGVLGGQIAFQIAFYKFNVTLYDINEKIIKRATTRFKVLGKSYKTDLNATQQEIEQSITRIKGTTNLKEATKNADLIIEAIPEDIGLKKEFYTQLGEVAPAKSIFCTNSSTLLPSALAESTGRPERFLALHFANMIWKRNTAEIMGHETTDQNIFDTVISFAKAIGMITLPIYKEQSGYILNSLLVPFLKSALALYVDEIADPATIDKTWMKATDTSMGPFGICDVIGINTIYNINKIAARTGDKHAQKVAKVLKENFIDQEKLGTHNGKGFYTYPDPAYEQADFME</sequence>
<dbReference type="Proteomes" id="UP001597459">
    <property type="component" value="Unassembled WGS sequence"/>
</dbReference>
<evidence type="ECO:0000256" key="1">
    <source>
        <dbReference type="ARBA" id="ARBA00005005"/>
    </source>
</evidence>
<feature type="domain" description="3-hydroxyacyl-CoA dehydrogenase C-terminal" evidence="7">
    <location>
        <begin position="188"/>
        <end position="285"/>
    </location>
</feature>
<comment type="caution">
    <text evidence="9">The sequence shown here is derived from an EMBL/GenBank/DDBJ whole genome shotgun (WGS) entry which is preliminary data.</text>
</comment>
<dbReference type="RefSeq" id="WP_378255804.1">
    <property type="nucleotide sequence ID" value="NZ_JBHSJV010000001.1"/>
</dbReference>
<dbReference type="PIRSF" id="PIRSF000105">
    <property type="entry name" value="HCDH"/>
    <property type="match status" value="1"/>
</dbReference>
<dbReference type="SUPFAM" id="SSF48179">
    <property type="entry name" value="6-phosphogluconate dehydrogenase C-terminal domain-like"/>
    <property type="match status" value="1"/>
</dbReference>
<dbReference type="NCBIfam" id="NF006143">
    <property type="entry name" value="PRK08293.1"/>
    <property type="match status" value="1"/>
</dbReference>
<keyword evidence="10" id="KW-1185">Reference proteome</keyword>
<dbReference type="PANTHER" id="PTHR43561:SF3">
    <property type="entry name" value="HYDROXYACYL-COENZYME A DEHYDROGENASE, MITOCHONDRIAL"/>
    <property type="match status" value="1"/>
</dbReference>
<dbReference type="InterPro" id="IPR006108">
    <property type="entry name" value="3HC_DH_C"/>
</dbReference>
<dbReference type="Gene3D" id="3.40.50.720">
    <property type="entry name" value="NAD(P)-binding Rossmann-like Domain"/>
    <property type="match status" value="1"/>
</dbReference>
<protein>
    <submittedName>
        <fullName evidence="9">3-hydroxyacyl-CoA dehydrogenase</fullName>
        <ecNumber evidence="9">1.1.1.35</ecNumber>
    </submittedName>
</protein>
<dbReference type="EMBL" id="JBHULX010000003">
    <property type="protein sequence ID" value="MFD2590097.1"/>
    <property type="molecule type" value="Genomic_DNA"/>
</dbReference>
<evidence type="ECO:0000259" key="8">
    <source>
        <dbReference type="Pfam" id="PF02737"/>
    </source>
</evidence>
<evidence type="ECO:0000256" key="4">
    <source>
        <dbReference type="ARBA" id="ARBA00023027"/>
    </source>
</evidence>
<feature type="domain" description="3-hydroxyacyl-CoA dehydrogenase NAD binding" evidence="8">
    <location>
        <begin position="5"/>
        <end position="182"/>
    </location>
</feature>
<dbReference type="Gene3D" id="1.10.1040.10">
    <property type="entry name" value="N-(1-d-carboxylethyl)-l-norvaline Dehydrogenase, domain 2"/>
    <property type="match status" value="1"/>
</dbReference>
<evidence type="ECO:0000256" key="5">
    <source>
        <dbReference type="ARBA" id="ARBA00023098"/>
    </source>
</evidence>
<keyword evidence="5" id="KW-0443">Lipid metabolism</keyword>
<gene>
    <name evidence="9" type="ORF">ACFSTE_04595</name>
</gene>
<dbReference type="EC" id="1.1.1.35" evidence="9"/>
<dbReference type="PANTHER" id="PTHR43561">
    <property type="match status" value="1"/>
</dbReference>